<feature type="transmembrane region" description="Helical" evidence="2">
    <location>
        <begin position="44"/>
        <end position="68"/>
    </location>
</feature>
<gene>
    <name evidence="4" type="ORF">K489DRAFT_27051</name>
</gene>
<reference evidence="4" key="2">
    <citation type="submission" date="2020-04" db="EMBL/GenBank/DDBJ databases">
        <authorList>
            <consortium name="NCBI Genome Project"/>
        </authorList>
    </citation>
    <scope>NUCLEOTIDE SEQUENCE</scope>
    <source>
        <strain evidence="4">CBS 342.82</strain>
    </source>
</reference>
<evidence type="ECO:0000313" key="3">
    <source>
        <dbReference type="Proteomes" id="UP000504637"/>
    </source>
</evidence>
<organism evidence="4">
    <name type="scientific">Dissoconium aciculare CBS 342.82</name>
    <dbReference type="NCBI Taxonomy" id="1314786"/>
    <lineage>
        <taxon>Eukaryota</taxon>
        <taxon>Fungi</taxon>
        <taxon>Dikarya</taxon>
        <taxon>Ascomycota</taxon>
        <taxon>Pezizomycotina</taxon>
        <taxon>Dothideomycetes</taxon>
        <taxon>Dothideomycetidae</taxon>
        <taxon>Mycosphaerellales</taxon>
        <taxon>Dissoconiaceae</taxon>
        <taxon>Dissoconium</taxon>
    </lineage>
</organism>
<dbReference type="RefSeq" id="XP_033464804.1">
    <property type="nucleotide sequence ID" value="XM_033600118.1"/>
</dbReference>
<sequence>MAGTPNNGKHYCRRRRRRAESSKEAPSTSSSTMFKTLNVSEVCMWFYSPAGCAALGLVACTVAANHFARSEIRARIRSN</sequence>
<dbReference type="Proteomes" id="UP000504637">
    <property type="component" value="Unplaced"/>
</dbReference>
<reference evidence="4" key="1">
    <citation type="submission" date="2020-01" db="EMBL/GenBank/DDBJ databases">
        <authorList>
            <consortium name="DOE Joint Genome Institute"/>
            <person name="Haridas S."/>
            <person name="Albert R."/>
            <person name="Binder M."/>
            <person name="Bloem J."/>
            <person name="Labutti K."/>
            <person name="Salamov A."/>
            <person name="Andreopoulos B."/>
            <person name="Baker S.E."/>
            <person name="Barry K."/>
            <person name="Bills G."/>
            <person name="Bluhm B.H."/>
            <person name="Cannon C."/>
            <person name="Castanera R."/>
            <person name="Culley D.E."/>
            <person name="Daum C."/>
            <person name="Ezra D."/>
            <person name="Gonzalez J.B."/>
            <person name="Henrissat B."/>
            <person name="Kuo A."/>
            <person name="Liang C."/>
            <person name="Lipzen A."/>
            <person name="Lutzoni F."/>
            <person name="Magnuson J."/>
            <person name="Mondo S."/>
            <person name="Nolan M."/>
            <person name="Ohm R."/>
            <person name="Pangilinan J."/>
            <person name="Park H.-J."/>
            <person name="Ramirez L."/>
            <person name="Alfaro M."/>
            <person name="Sun H."/>
            <person name="Tritt A."/>
            <person name="Yoshinaga Y."/>
            <person name="Zwiers L.-H."/>
            <person name="Turgeon B.G."/>
            <person name="Goodwin S.B."/>
            <person name="Spatafora J.W."/>
            <person name="Crous P.W."/>
            <person name="Grigoriev I.V."/>
        </authorList>
    </citation>
    <scope>NUCLEOTIDE SEQUENCE</scope>
    <source>
        <strain evidence="4">CBS 342.82</strain>
    </source>
</reference>
<evidence type="ECO:0000313" key="4">
    <source>
        <dbReference type="RefSeq" id="XP_033464804.1"/>
    </source>
</evidence>
<keyword evidence="2" id="KW-1133">Transmembrane helix</keyword>
<name>A0A6J3MIN4_9PEZI</name>
<keyword evidence="2" id="KW-0472">Membrane</keyword>
<protein>
    <submittedName>
        <fullName evidence="4">Uncharacterized protein</fullName>
    </submittedName>
</protein>
<evidence type="ECO:0000256" key="2">
    <source>
        <dbReference type="SAM" id="Phobius"/>
    </source>
</evidence>
<proteinExistence type="predicted"/>
<evidence type="ECO:0000256" key="1">
    <source>
        <dbReference type="SAM" id="MobiDB-lite"/>
    </source>
</evidence>
<accession>A0A6J3MIN4</accession>
<keyword evidence="3" id="KW-1185">Reference proteome</keyword>
<dbReference type="AlphaFoldDB" id="A0A6J3MIN4"/>
<feature type="region of interest" description="Disordered" evidence="1">
    <location>
        <begin position="1"/>
        <end position="31"/>
    </location>
</feature>
<keyword evidence="2" id="KW-0812">Transmembrane</keyword>
<dbReference type="GeneID" id="54357918"/>
<reference evidence="4" key="3">
    <citation type="submission" date="2025-08" db="UniProtKB">
        <authorList>
            <consortium name="RefSeq"/>
        </authorList>
    </citation>
    <scope>IDENTIFICATION</scope>
    <source>
        <strain evidence="4">CBS 342.82</strain>
    </source>
</reference>